<dbReference type="InterPro" id="IPR004304">
    <property type="entry name" value="FmdA_AmdA"/>
</dbReference>
<dbReference type="Proteomes" id="UP001501243">
    <property type="component" value="Unassembled WGS sequence"/>
</dbReference>
<evidence type="ECO:0000313" key="3">
    <source>
        <dbReference type="Proteomes" id="UP001501243"/>
    </source>
</evidence>
<evidence type="ECO:0000256" key="1">
    <source>
        <dbReference type="SAM" id="SignalP"/>
    </source>
</evidence>
<dbReference type="Gene3D" id="2.60.120.580">
    <property type="entry name" value="Acetamidase/Formamidase-like domains"/>
    <property type="match status" value="2"/>
</dbReference>
<evidence type="ECO:0000313" key="2">
    <source>
        <dbReference type="EMBL" id="GAA4493909.1"/>
    </source>
</evidence>
<accession>A0ABP8PXI0</accession>
<proteinExistence type="predicted"/>
<feature type="chain" id="PRO_5047005536" evidence="1">
    <location>
        <begin position="23"/>
        <end position="345"/>
    </location>
</feature>
<dbReference type="PANTHER" id="PTHR31891">
    <property type="entry name" value="FORMAMIDASE C869.04-RELATED"/>
    <property type="match status" value="1"/>
</dbReference>
<protein>
    <submittedName>
        <fullName evidence="2">Acetamidase/formamidase family protein</fullName>
    </submittedName>
</protein>
<dbReference type="SUPFAM" id="SSF141130">
    <property type="entry name" value="Acetamidase/Formamidase-like"/>
    <property type="match status" value="1"/>
</dbReference>
<feature type="signal peptide" evidence="1">
    <location>
        <begin position="1"/>
        <end position="22"/>
    </location>
</feature>
<keyword evidence="3" id="KW-1185">Reference proteome</keyword>
<gene>
    <name evidence="2" type="ORF">GCM10023172_03100</name>
</gene>
<dbReference type="EMBL" id="BAABGQ010000003">
    <property type="protein sequence ID" value="GAA4493909.1"/>
    <property type="molecule type" value="Genomic_DNA"/>
</dbReference>
<keyword evidence="1" id="KW-0732">Signal</keyword>
<reference evidence="3" key="1">
    <citation type="journal article" date="2019" name="Int. J. Syst. Evol. Microbiol.">
        <title>The Global Catalogue of Microorganisms (GCM) 10K type strain sequencing project: providing services to taxonomists for standard genome sequencing and annotation.</title>
        <authorList>
            <consortium name="The Broad Institute Genomics Platform"/>
            <consortium name="The Broad Institute Genome Sequencing Center for Infectious Disease"/>
            <person name="Wu L."/>
            <person name="Ma J."/>
        </authorList>
    </citation>
    <scope>NUCLEOTIDE SEQUENCE [LARGE SCALE GENOMIC DNA]</scope>
    <source>
        <strain evidence="3">JCM 17841</strain>
    </source>
</reference>
<sequence length="345" mass="36882">MKKNTRFLILATALLTSLGAQAQRLPKAQHELLITPATAAWGYYDAAAAPVLRIKSGETVQVHTLLTSSPTRLEGAGVAPAQVEQSLRDIYDKVTNKGPGGHILTGPIFVEGAEPGDVLEVRIKGIELAIPYAYNGFGPKSGFIPEDFGYAKMKIIPLDKKRMVANFAPGIEIPLHPFFGSMGVAPPSAMGRVNSAPPGTFGGNLDNKDLVAGTTLYLPVHAPGALFFVGDGHAGQGNGEVDITALETSLIGNLEFIVHKDMHLTVPRAETPTHYISMGLDEDLTLAAKQAVREMIDFLMKTKGLSKDDAYMLCSVAADLNVTQVVDGTRGAHMLLPKNIFDKKK</sequence>
<comment type="caution">
    <text evidence="2">The sequence shown here is derived from an EMBL/GenBank/DDBJ whole genome shotgun (WGS) entry which is preliminary data.</text>
</comment>
<dbReference type="RefSeq" id="WP_208130286.1">
    <property type="nucleotide sequence ID" value="NZ_BAABGQ010000003.1"/>
</dbReference>
<name>A0ABP8PXI0_9BACT</name>
<dbReference type="Pfam" id="PF03069">
    <property type="entry name" value="FmdA_AmdA"/>
    <property type="match status" value="2"/>
</dbReference>
<dbReference type="PANTHER" id="PTHR31891:SF1">
    <property type="entry name" value="FORMAMIDASE C869.04-RELATED"/>
    <property type="match status" value="1"/>
</dbReference>
<organism evidence="2 3">
    <name type="scientific">Hymenobacter ginsengisoli</name>
    <dbReference type="NCBI Taxonomy" id="1051626"/>
    <lineage>
        <taxon>Bacteria</taxon>
        <taxon>Pseudomonadati</taxon>
        <taxon>Bacteroidota</taxon>
        <taxon>Cytophagia</taxon>
        <taxon>Cytophagales</taxon>
        <taxon>Hymenobacteraceae</taxon>
        <taxon>Hymenobacter</taxon>
    </lineage>
</organism>
<dbReference type="Gene3D" id="3.10.28.20">
    <property type="entry name" value="Acetamidase/Formamidase-like domains"/>
    <property type="match status" value="1"/>
</dbReference>